<dbReference type="Proteomes" id="UP000616151">
    <property type="component" value="Unassembled WGS sequence"/>
</dbReference>
<evidence type="ECO:0000313" key="1">
    <source>
        <dbReference type="EMBL" id="MBK1869707.1"/>
    </source>
</evidence>
<dbReference type="EMBL" id="JAENHL010000008">
    <property type="protein sequence ID" value="MBK1869707.1"/>
    <property type="molecule type" value="Genomic_DNA"/>
</dbReference>
<evidence type="ECO:0000313" key="2">
    <source>
        <dbReference type="Proteomes" id="UP000616151"/>
    </source>
</evidence>
<name>A0ACC5RAP1_9HYPH</name>
<keyword evidence="2" id="KW-1185">Reference proteome</keyword>
<gene>
    <name evidence="1" type="ORF">JHL16_25320</name>
</gene>
<comment type="caution">
    <text evidence="1">The sequence shown here is derived from an EMBL/GenBank/DDBJ whole genome shotgun (WGS) entry which is preliminary data.</text>
</comment>
<accession>A0ACC5RAP1</accession>
<sequence>MKIHSVDCLGLFGKSPKGGWSNEIQPDDSVHALVIIKTDEGHVGIGSVFTDARLVEAALGVLRPLLIGESIEPMRVSEKLHQNTFWMGRGGSLTHAISGIDIALWDIFGKVTGQPIGRLLGGRYRDKVKAYASILMEMPDLMRERTALYRAQGFRAIKIGWGPFGRRGSTKLDEDIVRAAREGAGDDCLLMVDAGASDAFWPNGLNWAVNAAQMLKDYDVRWFEEALVPDAMEDFKQLRQRSPVPIATGECITRRQNYLPWFENRALDIVQPDVTKVGGISEQIQIARMANEFGIQYIGHGWNTAVGLAADLQLAAAIPTAELVEYIGGSPYVDDITEGGWKLDQDGMLAIPDAPGLGISLDRAAVHELTRNADAILG</sequence>
<protein>
    <submittedName>
        <fullName evidence="1">Mandelate racemase/muconate lactonizing enzyme family protein</fullName>
    </submittedName>
</protein>
<organism evidence="1 2">
    <name type="scientific">Taklimakanibacter albus</name>
    <dbReference type="NCBI Taxonomy" id="2800327"/>
    <lineage>
        <taxon>Bacteria</taxon>
        <taxon>Pseudomonadati</taxon>
        <taxon>Pseudomonadota</taxon>
        <taxon>Alphaproteobacteria</taxon>
        <taxon>Hyphomicrobiales</taxon>
        <taxon>Aestuariivirgaceae</taxon>
        <taxon>Taklimakanibacter</taxon>
    </lineage>
</organism>
<reference evidence="1" key="1">
    <citation type="submission" date="2021-01" db="EMBL/GenBank/DDBJ databases">
        <authorList>
            <person name="Sun Q."/>
        </authorList>
    </citation>
    <scope>NUCLEOTIDE SEQUENCE</scope>
    <source>
        <strain evidence="1">YIM B02566</strain>
    </source>
</reference>
<proteinExistence type="predicted"/>